<evidence type="ECO:0000313" key="3">
    <source>
        <dbReference type="EMBL" id="MFK2874506.1"/>
    </source>
</evidence>
<evidence type="ECO:0000256" key="1">
    <source>
        <dbReference type="SAM" id="Phobius"/>
    </source>
</evidence>
<organism evidence="3 4">
    <name type="scientific">Dyella lipolytica</name>
    <dbReference type="NCBI Taxonomy" id="1867835"/>
    <lineage>
        <taxon>Bacteria</taxon>
        <taxon>Pseudomonadati</taxon>
        <taxon>Pseudomonadota</taxon>
        <taxon>Gammaproteobacteria</taxon>
        <taxon>Lysobacterales</taxon>
        <taxon>Rhodanobacteraceae</taxon>
        <taxon>Dyella</taxon>
    </lineage>
</organism>
<name>A0ABW8IWX4_9GAMM</name>
<protein>
    <recommendedName>
        <fullName evidence="2">DUF6249 domain-containing protein</fullName>
    </recommendedName>
</protein>
<keyword evidence="4" id="KW-1185">Reference proteome</keyword>
<evidence type="ECO:0000313" key="4">
    <source>
        <dbReference type="Proteomes" id="UP001620405"/>
    </source>
</evidence>
<feature type="transmembrane region" description="Helical" evidence="1">
    <location>
        <begin position="94"/>
        <end position="114"/>
    </location>
</feature>
<dbReference type="InterPro" id="IPR046216">
    <property type="entry name" value="DUF6249"/>
</dbReference>
<accession>A0ABW8IWX4</accession>
<dbReference type="Proteomes" id="UP001620405">
    <property type="component" value="Unassembled WGS sequence"/>
</dbReference>
<proteinExistence type="predicted"/>
<comment type="caution">
    <text evidence="3">The sequence shown here is derived from an EMBL/GenBank/DDBJ whole genome shotgun (WGS) entry which is preliminary data.</text>
</comment>
<feature type="transmembrane region" description="Helical" evidence="1">
    <location>
        <begin position="64"/>
        <end position="82"/>
    </location>
</feature>
<reference evidence="3 4" key="1">
    <citation type="submission" date="2020-10" db="EMBL/GenBank/DDBJ databases">
        <title>Phylogeny of dyella-like bacteria.</title>
        <authorList>
            <person name="Fu J."/>
        </authorList>
    </citation>
    <scope>NUCLEOTIDE SEQUENCE [LARGE SCALE GENOMIC DNA]</scope>
    <source>
        <strain evidence="3 4">DHOB07</strain>
    </source>
</reference>
<dbReference type="Pfam" id="PF19762">
    <property type="entry name" value="DUF6249"/>
    <property type="match status" value="1"/>
</dbReference>
<evidence type="ECO:0000259" key="2">
    <source>
        <dbReference type="Pfam" id="PF19762"/>
    </source>
</evidence>
<feature type="transmembrane region" description="Helical" evidence="1">
    <location>
        <begin position="6"/>
        <end position="26"/>
    </location>
</feature>
<feature type="domain" description="DUF6249" evidence="2">
    <location>
        <begin position="6"/>
        <end position="116"/>
    </location>
</feature>
<keyword evidence="1" id="KW-0472">Membrane</keyword>
<gene>
    <name evidence="3" type="ORF">ISP13_13260</name>
</gene>
<keyword evidence="1" id="KW-1133">Transmembrane helix</keyword>
<keyword evidence="1" id="KW-0812">Transmembrane</keyword>
<dbReference type="RefSeq" id="WP_284401928.1">
    <property type="nucleotide sequence ID" value="NZ_BSNQ01000009.1"/>
</dbReference>
<sequence length="122" mass="13658">MDYFLIPLVVMSAPVFIILIVLRYSYRRTQARYNTLLQLADKGVALTPEVLLEPRVVYCERRRALVLIGGGLGLIAMFLALPGQLDNGLGIDRLWGIGLLPLMTGLGYLASWWLNRRGDVRG</sequence>
<dbReference type="EMBL" id="JADIKG010000012">
    <property type="protein sequence ID" value="MFK2874506.1"/>
    <property type="molecule type" value="Genomic_DNA"/>
</dbReference>